<dbReference type="InterPro" id="IPR037721">
    <property type="entry name" value="Ferlin"/>
</dbReference>
<evidence type="ECO:0000313" key="8">
    <source>
        <dbReference type="Proteomes" id="UP000518266"/>
    </source>
</evidence>
<evidence type="ECO:0000313" key="7">
    <source>
        <dbReference type="EMBL" id="KAF3849941.1"/>
    </source>
</evidence>
<evidence type="ECO:0000256" key="1">
    <source>
        <dbReference type="ARBA" id="ARBA00004370"/>
    </source>
</evidence>
<evidence type="ECO:0000256" key="2">
    <source>
        <dbReference type="ARBA" id="ARBA00022692"/>
    </source>
</evidence>
<keyword evidence="8" id="KW-1185">Reference proteome</keyword>
<dbReference type="GO" id="GO:0005509">
    <property type="term" value="F:calcium ion binding"/>
    <property type="evidence" value="ECO:0007669"/>
    <property type="project" value="TreeGrafter"/>
</dbReference>
<evidence type="ECO:0000256" key="4">
    <source>
        <dbReference type="ARBA" id="ARBA00022989"/>
    </source>
</evidence>
<evidence type="ECO:0000256" key="3">
    <source>
        <dbReference type="ARBA" id="ARBA00022737"/>
    </source>
</evidence>
<dbReference type="GO" id="GO:0007009">
    <property type="term" value="P:plasma membrane organization"/>
    <property type="evidence" value="ECO:0007669"/>
    <property type="project" value="TreeGrafter"/>
</dbReference>
<dbReference type="GO" id="GO:0030672">
    <property type="term" value="C:synaptic vesicle membrane"/>
    <property type="evidence" value="ECO:0007669"/>
    <property type="project" value="TreeGrafter"/>
</dbReference>
<gene>
    <name evidence="7" type="ORF">F7725_019660</name>
</gene>
<feature type="region of interest" description="Disordered" evidence="6">
    <location>
        <begin position="112"/>
        <end position="146"/>
    </location>
</feature>
<dbReference type="AlphaFoldDB" id="A0A7J5YLS0"/>
<dbReference type="GO" id="GO:0016082">
    <property type="term" value="P:synaptic vesicle priming"/>
    <property type="evidence" value="ECO:0007669"/>
    <property type="project" value="TreeGrafter"/>
</dbReference>
<keyword evidence="3" id="KW-0677">Repeat</keyword>
<dbReference type="PANTHER" id="PTHR12546">
    <property type="entry name" value="FER-1-LIKE"/>
    <property type="match status" value="1"/>
</dbReference>
<dbReference type="EMBL" id="JAAKFY010000011">
    <property type="protein sequence ID" value="KAF3849941.1"/>
    <property type="molecule type" value="Genomic_DNA"/>
</dbReference>
<comment type="caution">
    <text evidence="7">The sequence shown here is derived from an EMBL/GenBank/DDBJ whole genome shotgun (WGS) entry which is preliminary data.</text>
</comment>
<protein>
    <submittedName>
        <fullName evidence="7">Uncharacterized protein</fullName>
    </submittedName>
</protein>
<name>A0A7J5YLS0_DISMA</name>
<keyword evidence="4" id="KW-1133">Transmembrane helix</keyword>
<comment type="subcellular location">
    <subcellularLocation>
        <location evidence="1">Membrane</location>
    </subcellularLocation>
</comment>
<evidence type="ECO:0000256" key="5">
    <source>
        <dbReference type="ARBA" id="ARBA00023136"/>
    </source>
</evidence>
<organism evidence="7 8">
    <name type="scientific">Dissostichus mawsoni</name>
    <name type="common">Antarctic cod</name>
    <dbReference type="NCBI Taxonomy" id="36200"/>
    <lineage>
        <taxon>Eukaryota</taxon>
        <taxon>Metazoa</taxon>
        <taxon>Chordata</taxon>
        <taxon>Craniata</taxon>
        <taxon>Vertebrata</taxon>
        <taxon>Euteleostomi</taxon>
        <taxon>Actinopterygii</taxon>
        <taxon>Neopterygii</taxon>
        <taxon>Teleostei</taxon>
        <taxon>Neoteleostei</taxon>
        <taxon>Acanthomorphata</taxon>
        <taxon>Eupercaria</taxon>
        <taxon>Perciformes</taxon>
        <taxon>Notothenioidei</taxon>
        <taxon>Nototheniidae</taxon>
        <taxon>Dissostichus</taxon>
    </lineage>
</organism>
<feature type="compositionally biased region" description="Acidic residues" evidence="6">
    <location>
        <begin position="112"/>
        <end position="139"/>
    </location>
</feature>
<dbReference type="OrthoDB" id="10059618at2759"/>
<evidence type="ECO:0000256" key="6">
    <source>
        <dbReference type="SAM" id="MobiDB-lite"/>
    </source>
</evidence>
<proteinExistence type="predicted"/>
<dbReference type="GO" id="GO:0048787">
    <property type="term" value="C:presynaptic active zone membrane"/>
    <property type="evidence" value="ECO:0007669"/>
    <property type="project" value="TreeGrafter"/>
</dbReference>
<dbReference type="GO" id="GO:0035612">
    <property type="term" value="F:AP-2 adaptor complex binding"/>
    <property type="evidence" value="ECO:0007669"/>
    <property type="project" value="TreeGrafter"/>
</dbReference>
<accession>A0A7J5YLS0</accession>
<dbReference type="PANTHER" id="PTHR12546:SF32">
    <property type="entry name" value="OTOFERLIN"/>
    <property type="match status" value="1"/>
</dbReference>
<keyword evidence="2" id="KW-0812">Transmembrane</keyword>
<dbReference type="Proteomes" id="UP000518266">
    <property type="component" value="Unassembled WGS sequence"/>
</dbReference>
<reference evidence="7 8" key="1">
    <citation type="submission" date="2020-03" db="EMBL/GenBank/DDBJ databases">
        <title>Dissostichus mawsoni Genome sequencing and assembly.</title>
        <authorList>
            <person name="Park H."/>
        </authorList>
    </citation>
    <scope>NUCLEOTIDE SEQUENCE [LARGE SCALE GENOMIC DNA]</scope>
    <source>
        <strain evidence="7">DM0001</strain>
        <tissue evidence="7">Muscle</tissue>
    </source>
</reference>
<sequence length="233" mass="26949">MSYERSGSGFLPTMGPAWVNMYGSTRQYTLMDEHQDLNEGLGEGVSFRARLLISMAIEILDTTSPELMSSTEVQSATGKMDEFFLFGSFLEATMIDRKIDRWCKQTFLGEEEEERWGSEEEENELIQNSSEDEADEDADLVSVSSTPPMRPVITDRNYFHLPYFDKKPCVYIKSWWQDQRRRLYNSNMMDKIADKLEEGLNDVQEIMKTEKAFPERRLRGVLEELGVGCRQAT</sequence>
<keyword evidence="5" id="KW-0472">Membrane</keyword>